<dbReference type="GO" id="GO:0005634">
    <property type="term" value="C:nucleus"/>
    <property type="evidence" value="ECO:0007669"/>
    <property type="project" value="UniProtKB-SubCell"/>
</dbReference>
<keyword evidence="7" id="KW-0678">Repressor</keyword>
<dbReference type="GO" id="GO:0031047">
    <property type="term" value="P:regulatory ncRNA-mediated gene silencing"/>
    <property type="evidence" value="ECO:0007669"/>
    <property type="project" value="UniProtKB-KW"/>
</dbReference>
<evidence type="ECO:0000256" key="7">
    <source>
        <dbReference type="ARBA" id="ARBA00022491"/>
    </source>
</evidence>
<name>A0A0D6EGN2_SPOSA</name>
<evidence type="ECO:0000256" key="13">
    <source>
        <dbReference type="ARBA" id="ARBA00022884"/>
    </source>
</evidence>
<dbReference type="InterPro" id="IPR006941">
    <property type="entry name" value="RNase_CAF1"/>
</dbReference>
<dbReference type="GO" id="GO:0030014">
    <property type="term" value="C:CCR4-NOT complex"/>
    <property type="evidence" value="ECO:0007669"/>
    <property type="project" value="InterPro"/>
</dbReference>
<dbReference type="Proteomes" id="UP000243876">
    <property type="component" value="Unassembled WGS sequence"/>
</dbReference>
<evidence type="ECO:0000256" key="2">
    <source>
        <dbReference type="ARBA" id="ARBA00004123"/>
    </source>
</evidence>
<evidence type="ECO:0000256" key="1">
    <source>
        <dbReference type="ARBA" id="ARBA00001663"/>
    </source>
</evidence>
<dbReference type="FunFam" id="3.30.420.10:FF:000005">
    <property type="entry name" value="CCR4-NOT transcription complex subunit 7"/>
    <property type="match status" value="1"/>
</dbReference>
<evidence type="ECO:0000256" key="8">
    <source>
        <dbReference type="ARBA" id="ARBA00022722"/>
    </source>
</evidence>
<gene>
    <name evidence="18" type="primary">SPOSA6832_00578</name>
</gene>
<evidence type="ECO:0000256" key="11">
    <source>
        <dbReference type="ARBA" id="ARBA00022839"/>
    </source>
</evidence>
<evidence type="ECO:0000256" key="9">
    <source>
        <dbReference type="ARBA" id="ARBA00022723"/>
    </source>
</evidence>
<comment type="similarity">
    <text evidence="4">Belongs to the CAF1 family.</text>
</comment>
<dbReference type="InterPro" id="IPR036397">
    <property type="entry name" value="RNaseH_sf"/>
</dbReference>
<protein>
    <recommendedName>
        <fullName evidence="5">poly(A)-specific ribonuclease</fullName>
        <ecNumber evidence="5">3.1.13.4</ecNumber>
    </recommendedName>
</protein>
<keyword evidence="19" id="KW-1185">Reference proteome</keyword>
<accession>A0A0D6EGN2</accession>
<dbReference type="GO" id="GO:0006417">
    <property type="term" value="P:regulation of translation"/>
    <property type="evidence" value="ECO:0007669"/>
    <property type="project" value="UniProtKB-KW"/>
</dbReference>
<evidence type="ECO:0000256" key="15">
    <source>
        <dbReference type="ARBA" id="ARBA00023158"/>
    </source>
</evidence>
<keyword evidence="12" id="KW-0810">Translation regulation</keyword>
<dbReference type="GO" id="GO:0046872">
    <property type="term" value="F:metal ion binding"/>
    <property type="evidence" value="ECO:0007669"/>
    <property type="project" value="UniProtKB-KW"/>
</dbReference>
<evidence type="ECO:0000256" key="6">
    <source>
        <dbReference type="ARBA" id="ARBA00022490"/>
    </source>
</evidence>
<proteinExistence type="inferred from homology"/>
<evidence type="ECO:0000313" key="18">
    <source>
        <dbReference type="EMBL" id="CEQ39086.1"/>
    </source>
</evidence>
<dbReference type="InterPro" id="IPR012337">
    <property type="entry name" value="RNaseH-like_sf"/>
</dbReference>
<dbReference type="GO" id="GO:0005737">
    <property type="term" value="C:cytoplasm"/>
    <property type="evidence" value="ECO:0007669"/>
    <property type="project" value="UniProtKB-SubCell"/>
</dbReference>
<keyword evidence="14" id="KW-0805">Transcription regulation</keyword>
<evidence type="ECO:0000313" key="19">
    <source>
        <dbReference type="Proteomes" id="UP000243876"/>
    </source>
</evidence>
<evidence type="ECO:0000256" key="10">
    <source>
        <dbReference type="ARBA" id="ARBA00022801"/>
    </source>
</evidence>
<evidence type="ECO:0000256" key="4">
    <source>
        <dbReference type="ARBA" id="ARBA00008372"/>
    </source>
</evidence>
<dbReference type="GO" id="GO:0004535">
    <property type="term" value="F:poly(A)-specific ribonuclease activity"/>
    <property type="evidence" value="ECO:0007669"/>
    <property type="project" value="UniProtKB-EC"/>
</dbReference>
<keyword evidence="8" id="KW-0540">Nuclease</keyword>
<evidence type="ECO:0000256" key="14">
    <source>
        <dbReference type="ARBA" id="ARBA00023015"/>
    </source>
</evidence>
<sequence>MQQLNRIKEVWAENLEEEMGYIRAAIDKYPFVAMDTEFPGVVARPIGSFRGSSDYHYQTLRCNVDLLRIIQLGITLADENGDLAPGVCTWQFNFRFSIKSVAPAGPHPSNPDSLPPSSDDMYAPESIELLTKSGINFKRHEEYGISVEHFGELLISSGLVLLDEVQWVSFHSGYDFGYLLKIVSCSPLPPTETEFFELLRIWFPCIWDIKYLMKSCKTLKGGLQEVADDLQVARIGPQHQAGSDSLLTATTFFKMRDKFFENSIDSKFMGVLYGLNSSSTSANPAHPREFNGAVHYPISQTPTISAAAPLQAAASSAIAIMSPSPKTQPR</sequence>
<evidence type="ECO:0000256" key="3">
    <source>
        <dbReference type="ARBA" id="ARBA00004496"/>
    </source>
</evidence>
<keyword evidence="9" id="KW-0479">Metal-binding</keyword>
<organism evidence="18 19">
    <name type="scientific">Sporidiobolus salmonicolor</name>
    <name type="common">Yeast-like fungus</name>
    <name type="synonym">Sporobolomyces salmonicolor</name>
    <dbReference type="NCBI Taxonomy" id="5005"/>
    <lineage>
        <taxon>Eukaryota</taxon>
        <taxon>Fungi</taxon>
        <taxon>Dikarya</taxon>
        <taxon>Basidiomycota</taxon>
        <taxon>Pucciniomycotina</taxon>
        <taxon>Microbotryomycetes</taxon>
        <taxon>Sporidiobolales</taxon>
        <taxon>Sporidiobolaceae</taxon>
        <taxon>Sporobolomyces</taxon>
    </lineage>
</organism>
<evidence type="ECO:0000256" key="5">
    <source>
        <dbReference type="ARBA" id="ARBA00012161"/>
    </source>
</evidence>
<keyword evidence="15" id="KW-0943">RNA-mediated gene silencing</keyword>
<dbReference type="InterPro" id="IPR039637">
    <property type="entry name" value="CNOT7/CNOT8/Pop2"/>
</dbReference>
<dbReference type="EMBL" id="CENE01000002">
    <property type="protein sequence ID" value="CEQ39086.1"/>
    <property type="molecule type" value="Genomic_DNA"/>
</dbReference>
<comment type="subcellular location">
    <subcellularLocation>
        <location evidence="3">Cytoplasm</location>
    </subcellularLocation>
    <subcellularLocation>
        <location evidence="2">Nucleus</location>
    </subcellularLocation>
</comment>
<evidence type="ECO:0000256" key="12">
    <source>
        <dbReference type="ARBA" id="ARBA00022845"/>
    </source>
</evidence>
<dbReference type="EC" id="3.1.13.4" evidence="5"/>
<evidence type="ECO:0000256" key="17">
    <source>
        <dbReference type="ARBA" id="ARBA00023242"/>
    </source>
</evidence>
<keyword evidence="10" id="KW-0378">Hydrolase</keyword>
<reference evidence="19" key="1">
    <citation type="submission" date="2015-02" db="EMBL/GenBank/DDBJ databases">
        <authorList>
            <person name="Gon?alves P."/>
        </authorList>
    </citation>
    <scope>NUCLEOTIDE SEQUENCE [LARGE SCALE GENOMIC DNA]</scope>
</reference>
<keyword evidence="13" id="KW-0694">RNA-binding</keyword>
<dbReference type="PANTHER" id="PTHR10797">
    <property type="entry name" value="CCR4-NOT TRANSCRIPTION COMPLEX SUBUNIT"/>
    <property type="match status" value="1"/>
</dbReference>
<dbReference type="Pfam" id="PF04857">
    <property type="entry name" value="CAF1"/>
    <property type="match status" value="2"/>
</dbReference>
<dbReference type="Gene3D" id="3.30.420.10">
    <property type="entry name" value="Ribonuclease H-like superfamily/Ribonuclease H"/>
    <property type="match status" value="1"/>
</dbReference>
<dbReference type="SUPFAM" id="SSF53098">
    <property type="entry name" value="Ribonuclease H-like"/>
    <property type="match status" value="1"/>
</dbReference>
<evidence type="ECO:0000256" key="16">
    <source>
        <dbReference type="ARBA" id="ARBA00023163"/>
    </source>
</evidence>
<keyword evidence="17" id="KW-0539">Nucleus</keyword>
<dbReference type="AlphaFoldDB" id="A0A0D6EGN2"/>
<comment type="catalytic activity">
    <reaction evidence="1">
        <text>Exonucleolytic cleavage of poly(A) to 5'-AMP.</text>
        <dbReference type="EC" id="3.1.13.4"/>
    </reaction>
</comment>
<dbReference type="OrthoDB" id="1164111at2759"/>
<keyword evidence="11" id="KW-0269">Exonuclease</keyword>
<keyword evidence="6" id="KW-0963">Cytoplasm</keyword>
<dbReference type="GO" id="GO:0003723">
    <property type="term" value="F:RNA binding"/>
    <property type="evidence" value="ECO:0007669"/>
    <property type="project" value="UniProtKB-KW"/>
</dbReference>
<keyword evidence="16" id="KW-0804">Transcription</keyword>